<dbReference type="InterPro" id="IPR058240">
    <property type="entry name" value="rSAM_sf"/>
</dbReference>
<sequence length="315" mass="34738">MNEMPRTISGKFQDPHLTVKGEKRAWVMPHTLETLWINTGTLCNLACANCYIESTPTNDALEYISTSEVAELLDEAEREHLGLKEIGFTGGEPFMNPDFIPMLGDALSRGHNALVLTNAMRPMQRPGPAEALLALQALYSARLTIRVSMDHYTSQVHEEERGPDSWAPMIDGLIWLNRNGFQLSIAGRMLSGETEEDERTGYAKLFAELDLDLDATNPNDLVIFPEMDESTDIAEITTGCWKTLNKSPRDVMCSNARMAVKRKGASAPAILACTLIAYDERFELGPTLKGSMKPVSLNHPHCSRFCVLGGASCSS</sequence>
<gene>
    <name evidence="7" type="ORF">BN1012_Phect1147</name>
</gene>
<evidence type="ECO:0000256" key="3">
    <source>
        <dbReference type="ARBA" id="ARBA00022723"/>
    </source>
</evidence>
<reference evidence="7 8" key="1">
    <citation type="journal article" date="2014" name="Front. Genet.">
        <title>Genome and metabolic network of "Candidatus Phaeomarinobacter ectocarpi" Ec32, a new candidate genus of Alphaproteobacteria frequently associated with brown algae.</title>
        <authorList>
            <person name="Dittami S.M."/>
            <person name="Barbeyron T."/>
            <person name="Boyen C."/>
            <person name="Cambefort J."/>
            <person name="Collet G."/>
            <person name="Delage L."/>
            <person name="Gobet A."/>
            <person name="Groisillier A."/>
            <person name="Leblanc C."/>
            <person name="Michel G."/>
            <person name="Scornet D."/>
            <person name="Siegel A."/>
            <person name="Tapia J.E."/>
            <person name="Tonon T."/>
        </authorList>
    </citation>
    <scope>NUCLEOTIDE SEQUENCE [LARGE SCALE GENOMIC DNA]</scope>
    <source>
        <strain evidence="7 8">Ec32</strain>
    </source>
</reference>
<organism evidence="7 8">
    <name type="scientific">Candidatus Phaeomarinibacter ectocarpi</name>
    <dbReference type="NCBI Taxonomy" id="1458461"/>
    <lineage>
        <taxon>Bacteria</taxon>
        <taxon>Pseudomonadati</taxon>
        <taxon>Pseudomonadota</taxon>
        <taxon>Alphaproteobacteria</taxon>
        <taxon>Hyphomicrobiales</taxon>
        <taxon>Parvibaculaceae</taxon>
        <taxon>Candidatus Phaeomarinibacter</taxon>
    </lineage>
</organism>
<dbReference type="InterPro" id="IPR050377">
    <property type="entry name" value="Radical_SAM_PqqE_MftC-like"/>
</dbReference>
<dbReference type="RefSeq" id="WP_043950040.1">
    <property type="nucleotide sequence ID" value="NZ_HG966617.1"/>
</dbReference>
<dbReference type="SFLD" id="SFLDS00029">
    <property type="entry name" value="Radical_SAM"/>
    <property type="match status" value="1"/>
</dbReference>
<dbReference type="PANTHER" id="PTHR11228">
    <property type="entry name" value="RADICAL SAM DOMAIN PROTEIN"/>
    <property type="match status" value="1"/>
</dbReference>
<feature type="domain" description="Radical SAM core" evidence="6">
    <location>
        <begin position="37"/>
        <end position="198"/>
    </location>
</feature>
<dbReference type="GO" id="GO:0051536">
    <property type="term" value="F:iron-sulfur cluster binding"/>
    <property type="evidence" value="ECO:0007669"/>
    <property type="project" value="UniProtKB-KW"/>
</dbReference>
<keyword evidence="2" id="KW-0949">S-adenosyl-L-methionine</keyword>
<name>X5MMM9_9HYPH</name>
<dbReference type="SFLD" id="SFLDG01067">
    <property type="entry name" value="SPASM/twitch_domain_containing"/>
    <property type="match status" value="1"/>
</dbReference>
<evidence type="ECO:0000313" key="7">
    <source>
        <dbReference type="EMBL" id="CDO59361.1"/>
    </source>
</evidence>
<dbReference type="InterPro" id="IPR013785">
    <property type="entry name" value="Aldolase_TIM"/>
</dbReference>
<dbReference type="CDD" id="cd01335">
    <property type="entry name" value="Radical_SAM"/>
    <property type="match status" value="1"/>
</dbReference>
<dbReference type="STRING" id="1458461.BN1012_Phect1147"/>
<dbReference type="OrthoDB" id="9810775at2"/>
<dbReference type="GO" id="GO:0046872">
    <property type="term" value="F:metal ion binding"/>
    <property type="evidence" value="ECO:0007669"/>
    <property type="project" value="UniProtKB-KW"/>
</dbReference>
<dbReference type="HOGENOM" id="CLU_882429_0_0_5"/>
<keyword evidence="4" id="KW-0408">Iron</keyword>
<keyword evidence="3" id="KW-0479">Metal-binding</keyword>
<evidence type="ECO:0000256" key="2">
    <source>
        <dbReference type="ARBA" id="ARBA00022691"/>
    </source>
</evidence>
<keyword evidence="8" id="KW-1185">Reference proteome</keyword>
<dbReference type="EMBL" id="HG966617">
    <property type="protein sequence ID" value="CDO59361.1"/>
    <property type="molecule type" value="Genomic_DNA"/>
</dbReference>
<dbReference type="SUPFAM" id="SSF102114">
    <property type="entry name" value="Radical SAM enzymes"/>
    <property type="match status" value="1"/>
</dbReference>
<dbReference type="KEGG" id="pect:BN1012_Phect1147"/>
<evidence type="ECO:0000259" key="6">
    <source>
        <dbReference type="Pfam" id="PF04055"/>
    </source>
</evidence>
<dbReference type="GO" id="GO:0003824">
    <property type="term" value="F:catalytic activity"/>
    <property type="evidence" value="ECO:0007669"/>
    <property type="project" value="InterPro"/>
</dbReference>
<dbReference type="Pfam" id="PF04055">
    <property type="entry name" value="Radical_SAM"/>
    <property type="match status" value="1"/>
</dbReference>
<evidence type="ECO:0000256" key="1">
    <source>
        <dbReference type="ARBA" id="ARBA00001966"/>
    </source>
</evidence>
<comment type="cofactor">
    <cofactor evidence="1">
        <name>[4Fe-4S] cluster</name>
        <dbReference type="ChEBI" id="CHEBI:49883"/>
    </cofactor>
</comment>
<dbReference type="InterPro" id="IPR007197">
    <property type="entry name" value="rSAM"/>
</dbReference>
<protein>
    <submittedName>
        <fullName evidence="7">Radical SAM domain protein</fullName>
    </submittedName>
</protein>
<dbReference type="Gene3D" id="3.20.20.70">
    <property type="entry name" value="Aldolase class I"/>
    <property type="match status" value="1"/>
</dbReference>
<evidence type="ECO:0000256" key="4">
    <source>
        <dbReference type="ARBA" id="ARBA00023004"/>
    </source>
</evidence>
<evidence type="ECO:0000313" key="8">
    <source>
        <dbReference type="Proteomes" id="UP000032160"/>
    </source>
</evidence>
<evidence type="ECO:0000256" key="5">
    <source>
        <dbReference type="ARBA" id="ARBA00023014"/>
    </source>
</evidence>
<dbReference type="Proteomes" id="UP000032160">
    <property type="component" value="Chromosome I"/>
</dbReference>
<proteinExistence type="predicted"/>
<dbReference type="PATRIC" id="fig|1458461.3.peg.1147"/>
<dbReference type="PANTHER" id="PTHR11228:SF22">
    <property type="entry name" value="PEPTIDE BIOSYNTHESIS PROTEIN YYDG-RELATED"/>
    <property type="match status" value="1"/>
</dbReference>
<accession>X5MMM9</accession>
<dbReference type="AlphaFoldDB" id="X5MMM9"/>
<keyword evidence="5" id="KW-0411">Iron-sulfur</keyword>